<feature type="compositionally biased region" description="Basic residues" evidence="1">
    <location>
        <begin position="821"/>
        <end position="830"/>
    </location>
</feature>
<proteinExistence type="predicted"/>
<keyword evidence="2" id="KW-1133">Transmembrane helix</keyword>
<feature type="compositionally biased region" description="Polar residues" evidence="1">
    <location>
        <begin position="548"/>
        <end position="557"/>
    </location>
</feature>
<feature type="compositionally biased region" description="Polar residues" evidence="1">
    <location>
        <begin position="133"/>
        <end position="145"/>
    </location>
</feature>
<dbReference type="OrthoDB" id="1204at2759"/>
<feature type="compositionally biased region" description="Polar residues" evidence="1">
    <location>
        <begin position="91"/>
        <end position="106"/>
    </location>
</feature>
<accession>A0A9W7SSU2</accession>
<feature type="compositionally biased region" description="Basic and acidic residues" evidence="1">
    <location>
        <begin position="289"/>
        <end position="303"/>
    </location>
</feature>
<feature type="compositionally biased region" description="Polar residues" evidence="1">
    <location>
        <begin position="628"/>
        <end position="661"/>
    </location>
</feature>
<keyword evidence="2" id="KW-0812">Transmembrane</keyword>
<dbReference type="GO" id="GO:1903778">
    <property type="term" value="P:protein localization to vacuolar membrane"/>
    <property type="evidence" value="ECO:0007669"/>
    <property type="project" value="TreeGrafter"/>
</dbReference>
<dbReference type="PANTHER" id="PTHR28258:SF1">
    <property type="entry name" value="VACUOLAR SEGREGATION PROTEIN 7"/>
    <property type="match status" value="1"/>
</dbReference>
<comment type="caution">
    <text evidence="3">The sequence shown here is derived from an EMBL/GenBank/DDBJ whole genome shotgun (WGS) entry which is preliminary data.</text>
</comment>
<evidence type="ECO:0000256" key="2">
    <source>
        <dbReference type="SAM" id="Phobius"/>
    </source>
</evidence>
<dbReference type="Proteomes" id="UP001138500">
    <property type="component" value="Unassembled WGS sequence"/>
</dbReference>
<feature type="region of interest" description="Disordered" evidence="1">
    <location>
        <begin position="519"/>
        <end position="700"/>
    </location>
</feature>
<feature type="region of interest" description="Disordered" evidence="1">
    <location>
        <begin position="804"/>
        <end position="876"/>
    </location>
</feature>
<feature type="compositionally biased region" description="Basic and acidic residues" evidence="1">
    <location>
        <begin position="832"/>
        <end position="841"/>
    </location>
</feature>
<feature type="region of interest" description="Disordered" evidence="1">
    <location>
        <begin position="442"/>
        <end position="478"/>
    </location>
</feature>
<feature type="transmembrane region" description="Helical" evidence="2">
    <location>
        <begin position="731"/>
        <end position="751"/>
    </location>
</feature>
<dbReference type="EMBL" id="RIBY02001831">
    <property type="protein sequence ID" value="KAH9828121.1"/>
    <property type="molecule type" value="Genomic_DNA"/>
</dbReference>
<evidence type="ECO:0000256" key="1">
    <source>
        <dbReference type="SAM" id="MobiDB-lite"/>
    </source>
</evidence>
<dbReference type="PANTHER" id="PTHR28258">
    <property type="entry name" value="VACUOLAR SEGREGATION PROTEIN 7"/>
    <property type="match status" value="1"/>
</dbReference>
<keyword evidence="2" id="KW-0472">Membrane</keyword>
<evidence type="ECO:0000313" key="4">
    <source>
        <dbReference type="Proteomes" id="UP001138500"/>
    </source>
</evidence>
<feature type="compositionally biased region" description="Low complexity" evidence="1">
    <location>
        <begin position="27"/>
        <end position="54"/>
    </location>
</feature>
<feature type="compositionally biased region" description="Polar residues" evidence="1">
    <location>
        <begin position="447"/>
        <end position="463"/>
    </location>
</feature>
<gene>
    <name evidence="3" type="ORF">Tdes44962_MAKER09468</name>
</gene>
<feature type="region of interest" description="Disordered" evidence="1">
    <location>
        <begin position="1"/>
        <end position="429"/>
    </location>
</feature>
<name>A0A9W7SSU2_9PEZI</name>
<keyword evidence="4" id="KW-1185">Reference proteome</keyword>
<feature type="compositionally biased region" description="Polar residues" evidence="1">
    <location>
        <begin position="113"/>
        <end position="124"/>
    </location>
</feature>
<dbReference type="InterPro" id="IPR024260">
    <property type="entry name" value="Vac7"/>
</dbReference>
<dbReference type="GO" id="GO:0000329">
    <property type="term" value="C:fungal-type vacuole membrane"/>
    <property type="evidence" value="ECO:0007669"/>
    <property type="project" value="TreeGrafter"/>
</dbReference>
<dbReference type="GO" id="GO:0000011">
    <property type="term" value="P:vacuole inheritance"/>
    <property type="evidence" value="ECO:0007669"/>
    <property type="project" value="TreeGrafter"/>
</dbReference>
<feature type="compositionally biased region" description="Polar residues" evidence="1">
    <location>
        <begin position="415"/>
        <end position="424"/>
    </location>
</feature>
<protein>
    <submittedName>
        <fullName evidence="3">Vacuolar segregation subunit 7</fullName>
    </submittedName>
</protein>
<sequence length="1007" mass="109191">MSTNDESAMSPGYRSLTGQMETHEPAGSTSPGSSTITPTTSQSQLSSQSTTSGSRNKVSEGQQRQAPTSTTSSVPPRLRKSPSASLVPVSLGSTNSSPQTSRNTSPIRKDSRPQTLTGPISGQPSAAAIQRALSATSVPQLQQAGSGPVFEAVSRLPRTAKSTGGSGMNTPDWPVSPRLKSPPPSGMSSRKGSAATLKKAESSNAPPSIRVEDASPQLATPSKVSSDEQRRTDPQLQAPPKVSSRGPSGKSMLETVQETSSDSIHESPAATQASAELKPLTKIVQEDSPATKKEGAEPDKHAQYGESGSESAGSKVDRRRGRSSSLSNQSKGAPHQHKPSATKSYTPLASAKSRATESKQNMTVETETVASIPQSALNPGDRIGSGRVDPSGTVRLKPSTETIRPKKERKKPSQKARSINQGTGMYSAPIRSPLLVQKDSFEHTPSERSFLSESYNSSTSTITEDVEQTPRHRSQSHWPRALTISRPSKYIRTMSDKWLRKASSKADIFEARVANTMDEANTSDSDETFVYESNPPEQARRPRHHSRTPSVTSSHSLADQRPGGVRGLESMMDERRVAGKRSMKFSNTAYNEDSPDSKSGTIRSAHARHYGKFGRGGSQGGMYDPESPFTQASKLRNTHSSLRQSRPNSPRSPQHAQQNRPSGLFSRKEQSFDLGGEGADDERTPLVGTVRTPRTPRHARRLHTADGSVRSIDEYYGARDRAWCTRFSGCLLGSLIVMLVVMSAVGFLVMSNRPMYDVKIKKIQNVLASEQELMLDLLVGATNPNALGITITELDVNIFAKSKHAGSGLNPDVTSSMSLLGRRRAPRLQRTKGPEAQDEGPHLPQDLSAHWRAPAASGGNRDDGTDPPNDGDLDSDAHTMLLGRIFHFDQALTFEGSPLKRHEHYSVGELRLMHPGNKTETGGTARWERILQHPFELIVRGVLKYDMPVSCRPVSVGVGASVEVHPEDGVDDMGRMRVAPIKHEEHWQWIDWDAIKDALDREKETGG</sequence>
<reference evidence="3 4" key="1">
    <citation type="journal article" date="2018" name="IMA Fungus">
        <title>IMA Genome-F 10: Nine draft genome sequences of Claviceps purpurea s.lat., including C. arundinis, C. humidiphila, and C. cf. spartinae, pseudomolecules for the pitch canker pathogen Fusarium circinatum, draft genome of Davidsoniella eucalypti, Grosmannia galeiformis, Quambalaria eucalypti, and Teratosphaeria destructans.</title>
        <authorList>
            <person name="Wingfield B.D."/>
            <person name="Liu M."/>
            <person name="Nguyen H.D."/>
            <person name="Lane F.A."/>
            <person name="Morgan S.W."/>
            <person name="De Vos L."/>
            <person name="Wilken P.M."/>
            <person name="Duong T.A."/>
            <person name="Aylward J."/>
            <person name="Coetzee M.P."/>
            <person name="Dadej K."/>
            <person name="De Beer Z.W."/>
            <person name="Findlay W."/>
            <person name="Havenga M."/>
            <person name="Kolarik M."/>
            <person name="Menzies J.G."/>
            <person name="Naidoo K."/>
            <person name="Pochopski O."/>
            <person name="Shoukouhi P."/>
            <person name="Santana Q.C."/>
            <person name="Seifert K.A."/>
            <person name="Soal N."/>
            <person name="Steenkamp E.T."/>
            <person name="Tatham C.T."/>
            <person name="van der Nest M.A."/>
            <person name="Wingfield M.J."/>
        </authorList>
    </citation>
    <scope>NUCLEOTIDE SEQUENCE [LARGE SCALE GENOMIC DNA]</scope>
    <source>
        <strain evidence="3">CMW44962</strain>
    </source>
</reference>
<dbReference type="Pfam" id="PF12751">
    <property type="entry name" value="Vac7"/>
    <property type="match status" value="2"/>
</dbReference>
<feature type="compositionally biased region" description="Polar residues" evidence="1">
    <location>
        <begin position="584"/>
        <end position="602"/>
    </location>
</feature>
<evidence type="ECO:0000313" key="3">
    <source>
        <dbReference type="EMBL" id="KAH9828121.1"/>
    </source>
</evidence>
<dbReference type="GO" id="GO:0010513">
    <property type="term" value="P:positive regulation of phosphatidylinositol biosynthetic process"/>
    <property type="evidence" value="ECO:0007669"/>
    <property type="project" value="TreeGrafter"/>
</dbReference>
<organism evidence="3 4">
    <name type="scientific">Teratosphaeria destructans</name>
    <dbReference type="NCBI Taxonomy" id="418781"/>
    <lineage>
        <taxon>Eukaryota</taxon>
        <taxon>Fungi</taxon>
        <taxon>Dikarya</taxon>
        <taxon>Ascomycota</taxon>
        <taxon>Pezizomycotina</taxon>
        <taxon>Dothideomycetes</taxon>
        <taxon>Dothideomycetidae</taxon>
        <taxon>Mycosphaerellales</taxon>
        <taxon>Teratosphaeriaceae</taxon>
        <taxon>Teratosphaeria</taxon>
    </lineage>
</organism>
<dbReference type="AlphaFoldDB" id="A0A9W7SSU2"/>
<feature type="compositionally biased region" description="Polar residues" evidence="1">
    <location>
        <begin position="358"/>
        <end position="377"/>
    </location>
</feature>
<dbReference type="GO" id="GO:0070772">
    <property type="term" value="C:PAS complex"/>
    <property type="evidence" value="ECO:0007669"/>
    <property type="project" value="TreeGrafter"/>
</dbReference>
<reference evidence="3 4" key="2">
    <citation type="journal article" date="2021" name="Curr. Genet.">
        <title>Genetic response to nitrogen starvation in the aggressive Eucalyptus foliar pathogen Teratosphaeria destructans.</title>
        <authorList>
            <person name="Havenga M."/>
            <person name="Wingfield B.D."/>
            <person name="Wingfield M.J."/>
            <person name="Dreyer L.L."/>
            <person name="Roets F."/>
            <person name="Aylward J."/>
        </authorList>
    </citation>
    <scope>NUCLEOTIDE SEQUENCE [LARGE SCALE GENOMIC DNA]</scope>
    <source>
        <strain evidence="3">CMW44962</strain>
    </source>
</reference>
<feature type="compositionally biased region" description="Polar residues" evidence="1">
    <location>
        <begin position="55"/>
        <end position="74"/>
    </location>
</feature>